<dbReference type="Pfam" id="PF00067">
    <property type="entry name" value="p450"/>
    <property type="match status" value="1"/>
</dbReference>
<keyword evidence="11 14" id="KW-0560">Oxidoreductase</keyword>
<dbReference type="PRINTS" id="PR00385">
    <property type="entry name" value="P450"/>
</dbReference>
<comment type="similarity">
    <text evidence="2 14">In the N-terminal section; belongs to the cytochrome P450 family.</text>
</comment>
<dbReference type="PROSITE" id="PS51384">
    <property type="entry name" value="FAD_FR"/>
    <property type="match status" value="1"/>
</dbReference>
<dbReference type="InterPro" id="IPR017938">
    <property type="entry name" value="Riboflavin_synthase-like_b-brl"/>
</dbReference>
<dbReference type="PROSITE" id="PS50902">
    <property type="entry name" value="FLAVODOXIN_LIKE"/>
    <property type="match status" value="1"/>
</dbReference>
<dbReference type="InterPro" id="IPR008254">
    <property type="entry name" value="Flavodoxin/NO_synth"/>
</dbReference>
<dbReference type="PANTHER" id="PTHR19384:SF127">
    <property type="entry name" value="BIFUNCTIONAL CYTOCHROME P450_NADPH--P450 REDUCTASE"/>
    <property type="match status" value="1"/>
</dbReference>
<feature type="domain" description="FAD-binding FR-type" evidence="18">
    <location>
        <begin position="681"/>
        <end position="912"/>
    </location>
</feature>
<dbReference type="InterPro" id="IPR003097">
    <property type="entry name" value="CysJ-like_FAD-binding"/>
</dbReference>
<dbReference type="InterPro" id="IPR039261">
    <property type="entry name" value="FNR_nucleotide-bd"/>
</dbReference>
<dbReference type="Pfam" id="PF00667">
    <property type="entry name" value="FAD_binding_1"/>
    <property type="match status" value="1"/>
</dbReference>
<dbReference type="EC" id="1.6.2.4" evidence="14"/>
<dbReference type="GO" id="GO:0020037">
    <property type="term" value="F:heme binding"/>
    <property type="evidence" value="ECO:0007669"/>
    <property type="project" value="UniProtKB-UniRule"/>
</dbReference>
<comment type="catalytic activity">
    <reaction evidence="14">
        <text>2 oxidized [cytochrome P450] + NADPH = 2 reduced [cytochrome P450] + NADP(+) + H(+)</text>
        <dbReference type="Rhea" id="RHEA:24040"/>
        <dbReference type="Rhea" id="RHEA-COMP:14627"/>
        <dbReference type="Rhea" id="RHEA-COMP:14628"/>
        <dbReference type="ChEBI" id="CHEBI:15378"/>
        <dbReference type="ChEBI" id="CHEBI:55376"/>
        <dbReference type="ChEBI" id="CHEBI:57783"/>
        <dbReference type="ChEBI" id="CHEBI:58349"/>
        <dbReference type="ChEBI" id="CHEBI:60344"/>
        <dbReference type="EC" id="1.6.2.4"/>
    </reaction>
</comment>
<evidence type="ECO:0000256" key="5">
    <source>
        <dbReference type="ARBA" id="ARBA00022630"/>
    </source>
</evidence>
<keyword evidence="10 14" id="KW-0249">Electron transport</keyword>
<dbReference type="CDD" id="cd11068">
    <property type="entry name" value="CYP120A1"/>
    <property type="match status" value="1"/>
</dbReference>
<organism evidence="19 20">
    <name type="scientific">Rhizodiscina lignyota</name>
    <dbReference type="NCBI Taxonomy" id="1504668"/>
    <lineage>
        <taxon>Eukaryota</taxon>
        <taxon>Fungi</taxon>
        <taxon>Dikarya</taxon>
        <taxon>Ascomycota</taxon>
        <taxon>Pezizomycotina</taxon>
        <taxon>Dothideomycetes</taxon>
        <taxon>Pleosporomycetidae</taxon>
        <taxon>Aulographales</taxon>
        <taxon>Rhizodiscinaceae</taxon>
        <taxon>Rhizodiscina</taxon>
    </lineage>
</organism>
<dbReference type="Proteomes" id="UP000799772">
    <property type="component" value="Unassembled WGS sequence"/>
</dbReference>
<evidence type="ECO:0000256" key="15">
    <source>
        <dbReference type="PIRSR" id="PIRSR000209-1"/>
    </source>
</evidence>
<keyword evidence="13 14" id="KW-0503">Monooxygenase</keyword>
<accession>A0A9P4M7T4</accession>
<evidence type="ECO:0000259" key="18">
    <source>
        <dbReference type="PROSITE" id="PS51384"/>
    </source>
</evidence>
<dbReference type="GO" id="GO:0070330">
    <property type="term" value="F:aromatase activity"/>
    <property type="evidence" value="ECO:0007669"/>
    <property type="project" value="UniProtKB-UniRule"/>
</dbReference>
<dbReference type="Gene3D" id="3.40.50.360">
    <property type="match status" value="1"/>
</dbReference>
<gene>
    <name evidence="19" type="ORF">NA57DRAFT_36795</name>
</gene>
<evidence type="ECO:0000256" key="16">
    <source>
        <dbReference type="SAM" id="MobiDB-lite"/>
    </source>
</evidence>
<dbReference type="InterPro" id="IPR023173">
    <property type="entry name" value="NADPH_Cyt_P450_Rdtase_alpha"/>
</dbReference>
<feature type="region of interest" description="Disordered" evidence="16">
    <location>
        <begin position="477"/>
        <end position="499"/>
    </location>
</feature>
<dbReference type="EMBL" id="ML978124">
    <property type="protein sequence ID" value="KAF2100345.1"/>
    <property type="molecule type" value="Genomic_DNA"/>
</dbReference>
<evidence type="ECO:0000256" key="12">
    <source>
        <dbReference type="ARBA" id="ARBA00023004"/>
    </source>
</evidence>
<evidence type="ECO:0000256" key="9">
    <source>
        <dbReference type="ARBA" id="ARBA00022857"/>
    </source>
</evidence>
<evidence type="ECO:0000313" key="20">
    <source>
        <dbReference type="Proteomes" id="UP000799772"/>
    </source>
</evidence>
<dbReference type="GO" id="GO:0003958">
    <property type="term" value="F:NADPH-hemoprotein reductase activity"/>
    <property type="evidence" value="ECO:0007669"/>
    <property type="project" value="UniProtKB-UniRule"/>
</dbReference>
<evidence type="ECO:0000313" key="19">
    <source>
        <dbReference type="EMBL" id="KAF2100345.1"/>
    </source>
</evidence>
<evidence type="ECO:0000256" key="13">
    <source>
        <dbReference type="ARBA" id="ARBA00023033"/>
    </source>
</evidence>
<dbReference type="AlphaFoldDB" id="A0A9P4M7T4"/>
<keyword evidence="7 14" id="KW-0479">Metal-binding</keyword>
<dbReference type="PIRSF" id="PIRSF000209">
    <property type="entry name" value="Bifunctional_P450_P450R"/>
    <property type="match status" value="1"/>
</dbReference>
<dbReference type="PROSITE" id="PS00086">
    <property type="entry name" value="CYTOCHROME_P450"/>
    <property type="match status" value="1"/>
</dbReference>
<dbReference type="InterPro" id="IPR029039">
    <property type="entry name" value="Flavoprotein-like_sf"/>
</dbReference>
<dbReference type="OrthoDB" id="1470350at2759"/>
<evidence type="ECO:0000256" key="4">
    <source>
        <dbReference type="ARBA" id="ARBA00022617"/>
    </source>
</evidence>
<reference evidence="19" key="1">
    <citation type="journal article" date="2020" name="Stud. Mycol.">
        <title>101 Dothideomycetes genomes: a test case for predicting lifestyles and emergence of pathogens.</title>
        <authorList>
            <person name="Haridas S."/>
            <person name="Albert R."/>
            <person name="Binder M."/>
            <person name="Bloem J."/>
            <person name="Labutti K."/>
            <person name="Salamov A."/>
            <person name="Andreopoulos B."/>
            <person name="Baker S."/>
            <person name="Barry K."/>
            <person name="Bills G."/>
            <person name="Bluhm B."/>
            <person name="Cannon C."/>
            <person name="Castanera R."/>
            <person name="Culley D."/>
            <person name="Daum C."/>
            <person name="Ezra D."/>
            <person name="Gonzalez J."/>
            <person name="Henrissat B."/>
            <person name="Kuo A."/>
            <person name="Liang C."/>
            <person name="Lipzen A."/>
            <person name="Lutzoni F."/>
            <person name="Magnuson J."/>
            <person name="Mondo S."/>
            <person name="Nolan M."/>
            <person name="Ohm R."/>
            <person name="Pangilinan J."/>
            <person name="Park H.-J."/>
            <person name="Ramirez L."/>
            <person name="Alfaro M."/>
            <person name="Sun H."/>
            <person name="Tritt A."/>
            <person name="Yoshinaga Y."/>
            <person name="Zwiers L.-H."/>
            <person name="Turgeon B."/>
            <person name="Goodwin S."/>
            <person name="Spatafora J."/>
            <person name="Crous P."/>
            <person name="Grigoriev I."/>
        </authorList>
    </citation>
    <scope>NUCLEOTIDE SEQUENCE</scope>
    <source>
        <strain evidence="19">CBS 133067</strain>
    </source>
</reference>
<dbReference type="PRINTS" id="PR00463">
    <property type="entry name" value="EP450I"/>
</dbReference>
<dbReference type="GO" id="GO:0005506">
    <property type="term" value="F:iron ion binding"/>
    <property type="evidence" value="ECO:0007669"/>
    <property type="project" value="UniProtKB-UniRule"/>
</dbReference>
<dbReference type="Gene3D" id="1.10.630.10">
    <property type="entry name" value="Cytochrome P450"/>
    <property type="match status" value="1"/>
</dbReference>
<dbReference type="CDD" id="cd06206">
    <property type="entry name" value="bifunctional_CYPOR"/>
    <property type="match status" value="1"/>
</dbReference>
<dbReference type="Pfam" id="PF00258">
    <property type="entry name" value="Flavodoxin_1"/>
    <property type="match status" value="1"/>
</dbReference>
<dbReference type="Gene3D" id="1.20.990.10">
    <property type="entry name" value="NADPH-cytochrome p450 Reductase, Chain A, domain 3"/>
    <property type="match status" value="1"/>
</dbReference>
<name>A0A9P4M7T4_9PEZI</name>
<keyword evidence="12 14" id="KW-0408">Iron</keyword>
<dbReference type="SUPFAM" id="SSF48264">
    <property type="entry name" value="Cytochrome P450"/>
    <property type="match status" value="1"/>
</dbReference>
<evidence type="ECO:0000256" key="3">
    <source>
        <dbReference type="ARBA" id="ARBA00022448"/>
    </source>
</evidence>
<protein>
    <recommendedName>
        <fullName evidence="14">Bifunctional cytochrome P450/NADPH--P450 reductase</fullName>
    </recommendedName>
    <domain>
        <recommendedName>
            <fullName evidence="14">Cytochrome P450</fullName>
            <ecNumber evidence="14">1.14.14.1</ecNumber>
        </recommendedName>
    </domain>
    <domain>
        <recommendedName>
            <fullName evidence="14">NADPH--cytochrome P450 reductase</fullName>
            <ecNumber evidence="14">1.6.2.4</ecNumber>
        </recommendedName>
    </domain>
</protein>
<dbReference type="Gene3D" id="3.40.50.80">
    <property type="entry name" value="Nucleotide-binding domain of ferredoxin-NADP reductase (FNR) module"/>
    <property type="match status" value="1"/>
</dbReference>
<keyword evidence="4 14" id="KW-0349">Heme</keyword>
<comment type="cofactor">
    <cofactor evidence="1 14 15">
        <name>heme</name>
        <dbReference type="ChEBI" id="CHEBI:30413"/>
    </cofactor>
</comment>
<evidence type="ECO:0000256" key="10">
    <source>
        <dbReference type="ARBA" id="ARBA00022982"/>
    </source>
</evidence>
<evidence type="ECO:0000256" key="7">
    <source>
        <dbReference type="ARBA" id="ARBA00022723"/>
    </source>
</evidence>
<dbReference type="InterPro" id="IPR001128">
    <property type="entry name" value="Cyt_P450"/>
</dbReference>
<keyword evidence="8 14" id="KW-0274">FAD</keyword>
<feature type="domain" description="Flavodoxin-like" evidence="17">
    <location>
        <begin position="501"/>
        <end position="642"/>
    </location>
</feature>
<dbReference type="InterPro" id="IPR002401">
    <property type="entry name" value="Cyt_P450_E_grp-I"/>
</dbReference>
<dbReference type="InterPro" id="IPR017972">
    <property type="entry name" value="Cyt_P450_CS"/>
</dbReference>
<dbReference type="InterPro" id="IPR001433">
    <property type="entry name" value="OxRdtase_FAD/NAD-bd"/>
</dbReference>
<evidence type="ECO:0000256" key="6">
    <source>
        <dbReference type="ARBA" id="ARBA00022643"/>
    </source>
</evidence>
<dbReference type="InterPro" id="IPR036396">
    <property type="entry name" value="Cyt_P450_sf"/>
</dbReference>
<proteinExistence type="inferred from homology"/>
<dbReference type="GO" id="GO:0010181">
    <property type="term" value="F:FMN binding"/>
    <property type="evidence" value="ECO:0007669"/>
    <property type="project" value="UniProtKB-UniRule"/>
</dbReference>
<dbReference type="SUPFAM" id="SSF52218">
    <property type="entry name" value="Flavoproteins"/>
    <property type="match status" value="1"/>
</dbReference>
<dbReference type="EC" id="1.14.14.1" evidence="14"/>
<comment type="caution">
    <text evidence="19">The sequence shown here is derived from an EMBL/GenBank/DDBJ whole genome shotgun (WGS) entry which is preliminary data.</text>
</comment>
<evidence type="ECO:0000256" key="2">
    <source>
        <dbReference type="ARBA" id="ARBA00010018"/>
    </source>
</evidence>
<dbReference type="Pfam" id="PF00175">
    <property type="entry name" value="NAD_binding_1"/>
    <property type="match status" value="1"/>
</dbReference>
<keyword evidence="9 14" id="KW-0521">NADP</keyword>
<keyword evidence="5 14" id="KW-0285">Flavoprotein</keyword>
<dbReference type="InterPro" id="IPR023206">
    <property type="entry name" value="Bifunctional_P450_P450_red"/>
</dbReference>
<dbReference type="Gene3D" id="2.40.30.10">
    <property type="entry name" value="Translation factors"/>
    <property type="match status" value="1"/>
</dbReference>
<evidence type="ECO:0000256" key="1">
    <source>
        <dbReference type="ARBA" id="ARBA00001971"/>
    </source>
</evidence>
<comment type="catalytic activity">
    <reaction evidence="14">
        <text>an organic molecule + reduced [NADPH--hemoprotein reductase] + O2 = an alcohol + oxidized [NADPH--hemoprotein reductase] + H2O + H(+)</text>
        <dbReference type="Rhea" id="RHEA:17149"/>
        <dbReference type="Rhea" id="RHEA-COMP:11964"/>
        <dbReference type="Rhea" id="RHEA-COMP:11965"/>
        <dbReference type="ChEBI" id="CHEBI:15377"/>
        <dbReference type="ChEBI" id="CHEBI:15378"/>
        <dbReference type="ChEBI" id="CHEBI:15379"/>
        <dbReference type="ChEBI" id="CHEBI:30879"/>
        <dbReference type="ChEBI" id="CHEBI:57618"/>
        <dbReference type="ChEBI" id="CHEBI:58210"/>
        <dbReference type="ChEBI" id="CHEBI:142491"/>
        <dbReference type="EC" id="1.14.14.1"/>
    </reaction>
</comment>
<evidence type="ECO:0000256" key="11">
    <source>
        <dbReference type="ARBA" id="ARBA00023002"/>
    </source>
</evidence>
<dbReference type="SUPFAM" id="SSF63380">
    <property type="entry name" value="Riboflavin synthase domain-like"/>
    <property type="match status" value="1"/>
</dbReference>
<comment type="cofactor">
    <cofactor evidence="14">
        <name>FAD</name>
        <dbReference type="ChEBI" id="CHEBI:57692"/>
    </cofactor>
    <cofactor evidence="14">
        <name>FMN</name>
        <dbReference type="ChEBI" id="CHEBI:58210"/>
    </cofactor>
</comment>
<feature type="binding site" description="axial binding residue" evidence="15">
    <location>
        <position position="410"/>
    </location>
    <ligand>
        <name>heme</name>
        <dbReference type="ChEBI" id="CHEBI:30413"/>
    </ligand>
    <ligandPart>
        <name>Fe</name>
        <dbReference type="ChEBI" id="CHEBI:18248"/>
    </ligandPart>
</feature>
<dbReference type="InterPro" id="IPR017927">
    <property type="entry name" value="FAD-bd_FR_type"/>
</dbReference>
<dbReference type="FunFam" id="1.10.630.10:FF:000040">
    <property type="entry name" value="Bifunctional cytochrome P450/NADPH--P450 reductase"/>
    <property type="match status" value="1"/>
</dbReference>
<dbReference type="GO" id="GO:0050660">
    <property type="term" value="F:flavin adenine dinucleotide binding"/>
    <property type="evidence" value="ECO:0007669"/>
    <property type="project" value="TreeGrafter"/>
</dbReference>
<evidence type="ECO:0000256" key="8">
    <source>
        <dbReference type="ARBA" id="ARBA00022827"/>
    </source>
</evidence>
<sequence length="1075" mass="119989">MTEPIPGPRGYPIIGNLLDVQAEVPLHALERLADIYGPLFKFKVGSHERVATGSFEIFDELCDETRFWKVPPRALQSSDGQRRAVGLFASPSEKNEDWGQAHRILMPAFGPIAIESMFNEMHDIASQLILKWARKGSDYKIPVSGDMSRLTLDTIALCAMDFRFNSFYQDELHPFVQAMNNVLANRSNAVQLSGIISRLLPSHTEQLKKDSLYQKKVSQDLVQYRRDHPTDKKDLLNAMIYGKDPRSGQTMRDELIAANMQTFLVAGHETTSGLLSFAFLLMLKNPSTYFAAQQEVDRVIGKGKVEVKHLNQLKYINALLRETLRLTPTAPAITRSVRPENKEEIPTVGGGKWAVPRDGAVICLLGKIQRDPKVWGDDAEEFKPERMIDEKFEKIPKNAWKPFGTGLRACIGRAFAWQEAVLAVALILQNFDLSLDDPKYEFKVVQTLTIKPKDFFMRAKLRPGIVATQLQESLMASAPTDLSPHEHASKPGTQDPHAGKIRILYGSNTGTCQSLAQKLASQAKSAGSEASVEDMDSMIGSLPKDQPVVIITASYEGQPPDNAARFVAWLESLEDKKAFEGTKFAVFGCGHSDWRTTFLRIPQLVDSKLAELGASRITAMGSTDVSKNNIFDDFETWAEKELWPVMPAVSGSQPVSMTESVKLPDLIVETTAQRRAAHLKQDLQYGTVVDVKRLTASTQREKRHIEIELPEGMTYQVGDYLAVLPLNPDDSVKRVMKRLGLPADGVLTIRDAGPTILPTEAPIMLFGVLKGYVELSQPATPRDVAQLVDLAVDPDERGKLKDLTDPDIYTTSILNHRTSVIDLLERCPSIQISLAQLLTMLPPLRPRHYSISSSSLNKASSCTLTYSVIDEPAMSNSDEHFEGITSTYLRDLKPGDRILVSVRSTNKQFRLPTDPEKTPIMMVAAGSGIAPFRGFIEERAVLIKEGNRKLAKALLFFGCRSPTADCMYRDEFDEWVKIGAVDVRYCFSQDPARSEGCKYVQDRMLKDRQDIYDLWDGDAKFFVCGTKNVAHEVARVARELVKGKAEAEGNKVSDEEVDEWIKEKRGERFVSDVFS</sequence>
<keyword evidence="20" id="KW-1185">Reference proteome</keyword>
<keyword evidence="6 14" id="KW-0288">FMN</keyword>
<keyword evidence="3 14" id="KW-0813">Transport</keyword>
<evidence type="ECO:0000256" key="14">
    <source>
        <dbReference type="PIRNR" id="PIRNR000209"/>
    </source>
</evidence>
<dbReference type="PANTHER" id="PTHR19384">
    <property type="entry name" value="NITRIC OXIDE SYNTHASE-RELATED"/>
    <property type="match status" value="1"/>
</dbReference>
<dbReference type="GO" id="GO:0005829">
    <property type="term" value="C:cytosol"/>
    <property type="evidence" value="ECO:0007669"/>
    <property type="project" value="TreeGrafter"/>
</dbReference>
<dbReference type="SUPFAM" id="SSF52343">
    <property type="entry name" value="Ferredoxin reductase-like, C-terminal NADP-linked domain"/>
    <property type="match status" value="1"/>
</dbReference>
<evidence type="ECO:0000259" key="17">
    <source>
        <dbReference type="PROSITE" id="PS50902"/>
    </source>
</evidence>